<evidence type="ECO:0000259" key="4">
    <source>
        <dbReference type="PROSITE" id="PS51037"/>
    </source>
</evidence>
<feature type="region of interest" description="Disordered" evidence="3">
    <location>
        <begin position="1"/>
        <end position="26"/>
    </location>
</feature>
<feature type="region of interest" description="Disordered" evidence="3">
    <location>
        <begin position="170"/>
        <end position="193"/>
    </location>
</feature>
<dbReference type="GO" id="GO:0006355">
    <property type="term" value="P:regulation of DNA-templated transcription"/>
    <property type="evidence" value="ECO:0007669"/>
    <property type="project" value="InterPro"/>
</dbReference>
<keyword evidence="6" id="KW-1185">Reference proteome</keyword>
<dbReference type="EMBL" id="JH668310">
    <property type="protein sequence ID" value="KAG6444306.1"/>
    <property type="molecule type" value="Genomic_DNA"/>
</dbReference>
<comment type="caution">
    <text evidence="5">The sequence shown here is derived from an EMBL/GenBank/DDBJ whole genome shotgun (WGS) entry which is preliminary data.</text>
</comment>
<evidence type="ECO:0000256" key="1">
    <source>
        <dbReference type="ARBA" id="ARBA00023242"/>
    </source>
</evidence>
<dbReference type="InterPro" id="IPR055127">
    <property type="entry name" value="YEATS2_3HBD"/>
</dbReference>
<evidence type="ECO:0000256" key="3">
    <source>
        <dbReference type="SAM" id="MobiDB-lite"/>
    </source>
</evidence>
<dbReference type="Proteomes" id="UP000791440">
    <property type="component" value="Unassembled WGS sequence"/>
</dbReference>
<dbReference type="Pfam" id="PF03366">
    <property type="entry name" value="YEATS"/>
    <property type="match status" value="1"/>
</dbReference>
<dbReference type="InterPro" id="IPR055129">
    <property type="entry name" value="YEATS_dom"/>
</dbReference>
<evidence type="ECO:0000313" key="6">
    <source>
        <dbReference type="Proteomes" id="UP000791440"/>
    </source>
</evidence>
<accession>A0A922CFI3</accession>
<evidence type="ECO:0000256" key="2">
    <source>
        <dbReference type="PROSITE-ProRule" id="PRU00376"/>
    </source>
</evidence>
<sequence>MDNKEEYHDPDYPEAPVCVKEEPPIESEEEKVEKIKEIIRREFSNELEIRENEVMLLDQRMTSSRRLLHRLRYAIVNSYYNELKLQITNGKIQDEIAGQRDPRAKAATSSLLREGQSNIHPSLKKLLGKKTADLSEIFKTRAPRNKTRKDYSAMLQKRNYTISADATKTLRPDRMGDDSEPCSSRPRKIPRHLEPKSRNVLTLDESTRNQMKHRYRIIIGNTSKYAPAESEADRSTHKWLLYVRGPQREPDVSPLVTAVTVRLHHSYAPHHTVHLTKPPFHITRRGWGEFPARVELHFALPQRNRPALVHHTIKLDTSCTGVQTLGAETLVDVWLYSTPEMLKYEYKEDLETFPLKEETQDTQRAIQTQVIEKIQPKIEPPEQEPFEDSYDAQTYCHTDNWLDFFSKEPKELDVDEMIIKPEKKIEETIDLDSLIEGNVISKCAEDCVVKCEPDWLQNYEDSSTEEVPKEILNQPTLPKKRIVKYIEPTTGKIYYLEMDRNLDLSTVQEIVINNTTAKISPIKSNGMKNPIKKKTGVSLLKPELKCLLKSENALKNEMRHTNLTHIENDHCYLATPMRGDESADVKVKKEKSLYEYLCSVMYRFQCIRAAVNFLLKKIPLISDQARDPDFVKYFPFVVESYEKYWKMDFAKRRNIEWSRAKLINRILSLHHPQADCVWRTKQIIVFSRLHGHHPIRNECLSQRADTNDWSSWNEVINIRQSETKIKQIYPKVTDITTLSIFRPEDYEMSELVSLSDSEDEIDVVEARSPPRVVKEAPKEEVLPILPVEDEDDRLRFLYVEKKCADIGIDLRCEDVGNGYFYSAVHAVLLSAMKCFAEELLRSALASKLTQDASEHAVPAIWAGSSSSRTVVSLEHVYGALNNPRLHSLAAKDLGTTKKNTTSL</sequence>
<reference evidence="5" key="2">
    <citation type="submission" date="2020-12" db="EMBL/GenBank/DDBJ databases">
        <authorList>
            <person name="Kanost M."/>
        </authorList>
    </citation>
    <scope>NUCLEOTIDE SEQUENCE</scope>
</reference>
<proteinExistence type="predicted"/>
<gene>
    <name evidence="5" type="ORF">O3G_MSEX003339</name>
</gene>
<dbReference type="GO" id="GO:0005634">
    <property type="term" value="C:nucleus"/>
    <property type="evidence" value="ECO:0007669"/>
    <property type="project" value="UniProtKB-SubCell"/>
</dbReference>
<dbReference type="CDD" id="cd16907">
    <property type="entry name" value="YEATS_YEATS2_like"/>
    <property type="match status" value="1"/>
</dbReference>
<dbReference type="InterPro" id="IPR038704">
    <property type="entry name" value="YEAST_sf"/>
</dbReference>
<dbReference type="Pfam" id="PF22951">
    <property type="entry name" value="3HBD"/>
    <property type="match status" value="1"/>
</dbReference>
<evidence type="ECO:0000313" key="5">
    <source>
        <dbReference type="EMBL" id="KAG6444306.1"/>
    </source>
</evidence>
<protein>
    <recommendedName>
        <fullName evidence="4">YEATS domain-containing protein</fullName>
    </recommendedName>
</protein>
<dbReference type="InterPro" id="IPR005033">
    <property type="entry name" value="YEATS"/>
</dbReference>
<name>A0A922CFI3_MANSE</name>
<feature type="compositionally biased region" description="Basic and acidic residues" evidence="3">
    <location>
        <begin position="1"/>
        <end position="11"/>
    </location>
</feature>
<comment type="subcellular location">
    <subcellularLocation>
        <location evidence="2">Nucleus</location>
    </subcellularLocation>
</comment>
<keyword evidence="1 2" id="KW-0539">Nucleus</keyword>
<organism evidence="5 6">
    <name type="scientific">Manduca sexta</name>
    <name type="common">Tobacco hawkmoth</name>
    <name type="synonym">Tobacco hornworm</name>
    <dbReference type="NCBI Taxonomy" id="7130"/>
    <lineage>
        <taxon>Eukaryota</taxon>
        <taxon>Metazoa</taxon>
        <taxon>Ecdysozoa</taxon>
        <taxon>Arthropoda</taxon>
        <taxon>Hexapoda</taxon>
        <taxon>Insecta</taxon>
        <taxon>Pterygota</taxon>
        <taxon>Neoptera</taxon>
        <taxon>Endopterygota</taxon>
        <taxon>Lepidoptera</taxon>
        <taxon>Glossata</taxon>
        <taxon>Ditrysia</taxon>
        <taxon>Bombycoidea</taxon>
        <taxon>Sphingidae</taxon>
        <taxon>Sphinginae</taxon>
        <taxon>Sphingini</taxon>
        <taxon>Manduca</taxon>
    </lineage>
</organism>
<dbReference type="PROSITE" id="PS51037">
    <property type="entry name" value="YEATS"/>
    <property type="match status" value="1"/>
</dbReference>
<dbReference type="AlphaFoldDB" id="A0A922CFI3"/>
<feature type="domain" description="YEATS" evidence="4">
    <location>
        <begin position="207"/>
        <end position="357"/>
    </location>
</feature>
<dbReference type="PANTHER" id="PTHR23195">
    <property type="entry name" value="YEATS DOMAIN"/>
    <property type="match status" value="1"/>
</dbReference>
<dbReference type="Gene3D" id="2.60.40.1970">
    <property type="entry name" value="YEATS domain"/>
    <property type="match status" value="1"/>
</dbReference>
<reference evidence="5" key="1">
    <citation type="journal article" date="2016" name="Insect Biochem. Mol. Biol.">
        <title>Multifaceted biological insights from a draft genome sequence of the tobacco hornworm moth, Manduca sexta.</title>
        <authorList>
            <person name="Kanost M.R."/>
            <person name="Arrese E.L."/>
            <person name="Cao X."/>
            <person name="Chen Y.R."/>
            <person name="Chellapilla S."/>
            <person name="Goldsmith M.R."/>
            <person name="Grosse-Wilde E."/>
            <person name="Heckel D.G."/>
            <person name="Herndon N."/>
            <person name="Jiang H."/>
            <person name="Papanicolaou A."/>
            <person name="Qu J."/>
            <person name="Soulages J.L."/>
            <person name="Vogel H."/>
            <person name="Walters J."/>
            <person name="Waterhouse R.M."/>
            <person name="Ahn S.J."/>
            <person name="Almeida F.C."/>
            <person name="An C."/>
            <person name="Aqrawi P."/>
            <person name="Bretschneider A."/>
            <person name="Bryant W.B."/>
            <person name="Bucks S."/>
            <person name="Chao H."/>
            <person name="Chevignon G."/>
            <person name="Christen J.M."/>
            <person name="Clarke D.F."/>
            <person name="Dittmer N.T."/>
            <person name="Ferguson L.C.F."/>
            <person name="Garavelou S."/>
            <person name="Gordon K.H.J."/>
            <person name="Gunaratna R.T."/>
            <person name="Han Y."/>
            <person name="Hauser F."/>
            <person name="He Y."/>
            <person name="Heidel-Fischer H."/>
            <person name="Hirsh A."/>
            <person name="Hu Y."/>
            <person name="Jiang H."/>
            <person name="Kalra D."/>
            <person name="Klinner C."/>
            <person name="Konig C."/>
            <person name="Kovar C."/>
            <person name="Kroll A.R."/>
            <person name="Kuwar S.S."/>
            <person name="Lee S.L."/>
            <person name="Lehman R."/>
            <person name="Li K."/>
            <person name="Li Z."/>
            <person name="Liang H."/>
            <person name="Lovelace S."/>
            <person name="Lu Z."/>
            <person name="Mansfield J.H."/>
            <person name="McCulloch K.J."/>
            <person name="Mathew T."/>
            <person name="Morton B."/>
            <person name="Muzny D.M."/>
            <person name="Neunemann D."/>
            <person name="Ongeri F."/>
            <person name="Pauchet Y."/>
            <person name="Pu L.L."/>
            <person name="Pyrousis I."/>
            <person name="Rao X.J."/>
            <person name="Redding A."/>
            <person name="Roesel C."/>
            <person name="Sanchez-Gracia A."/>
            <person name="Schaack S."/>
            <person name="Shukla A."/>
            <person name="Tetreau G."/>
            <person name="Wang Y."/>
            <person name="Xiong G.H."/>
            <person name="Traut W."/>
            <person name="Walsh T.K."/>
            <person name="Worley K.C."/>
            <person name="Wu D."/>
            <person name="Wu W."/>
            <person name="Wu Y.Q."/>
            <person name="Zhang X."/>
            <person name="Zou Z."/>
            <person name="Zucker H."/>
            <person name="Briscoe A.D."/>
            <person name="Burmester T."/>
            <person name="Clem R.J."/>
            <person name="Feyereisen R."/>
            <person name="Grimmelikhuijzen C.J.P."/>
            <person name="Hamodrakas S.J."/>
            <person name="Hansson B.S."/>
            <person name="Huguet E."/>
            <person name="Jermiin L.S."/>
            <person name="Lan Q."/>
            <person name="Lehman H.K."/>
            <person name="Lorenzen M."/>
            <person name="Merzendorfer H."/>
            <person name="Michalopoulos I."/>
            <person name="Morton D.B."/>
            <person name="Muthukrishnan S."/>
            <person name="Oakeshott J.G."/>
            <person name="Palmer W."/>
            <person name="Park Y."/>
            <person name="Passarelli A.L."/>
            <person name="Rozas J."/>
            <person name="Schwartz L.M."/>
            <person name="Smith W."/>
            <person name="Southgate A."/>
            <person name="Vilcinskas A."/>
            <person name="Vogt R."/>
            <person name="Wang P."/>
            <person name="Werren J."/>
            <person name="Yu X.Q."/>
            <person name="Zhou J.J."/>
            <person name="Brown S.J."/>
            <person name="Scherer S.E."/>
            <person name="Richards S."/>
            <person name="Blissard G.W."/>
        </authorList>
    </citation>
    <scope>NUCLEOTIDE SEQUENCE</scope>
</reference>